<evidence type="ECO:0000259" key="2">
    <source>
        <dbReference type="Pfam" id="PF23112"/>
    </source>
</evidence>
<organism evidence="3 4">
    <name type="scientific">Solanum tuberosum</name>
    <name type="common">Potato</name>
    <dbReference type="NCBI Taxonomy" id="4113"/>
    <lineage>
        <taxon>Eukaryota</taxon>
        <taxon>Viridiplantae</taxon>
        <taxon>Streptophyta</taxon>
        <taxon>Embryophyta</taxon>
        <taxon>Tracheophyta</taxon>
        <taxon>Spermatophyta</taxon>
        <taxon>Magnoliopsida</taxon>
        <taxon>eudicotyledons</taxon>
        <taxon>Gunneridae</taxon>
        <taxon>Pentapetalae</taxon>
        <taxon>asterids</taxon>
        <taxon>lamiids</taxon>
        <taxon>Solanales</taxon>
        <taxon>Solanaceae</taxon>
        <taxon>Solanoideae</taxon>
        <taxon>Solaneae</taxon>
        <taxon>Solanum</taxon>
    </lineage>
</organism>
<dbReference type="eggNOG" id="ENOG502QUR5">
    <property type="taxonomic scope" value="Eukaryota"/>
</dbReference>
<dbReference type="OMA" id="IDDRCPP"/>
<dbReference type="InterPro" id="IPR057649">
    <property type="entry name" value="PUB62-63_C"/>
</dbReference>
<dbReference type="Pfam" id="PF23112">
    <property type="entry name" value="PUB62-63_C"/>
    <property type="match status" value="1"/>
</dbReference>
<proteinExistence type="predicted"/>
<dbReference type="EnsemblPlants" id="PGSC0003DMT400048900">
    <property type="protein sequence ID" value="PGSC0003DMT400048900"/>
    <property type="gene ID" value="PGSC0003DMG400019001"/>
</dbReference>
<reference evidence="3" key="2">
    <citation type="submission" date="2015-06" db="UniProtKB">
        <authorList>
            <consortium name="EnsemblPlants"/>
        </authorList>
    </citation>
    <scope>IDENTIFICATION</scope>
    <source>
        <strain evidence="3">DM1-3 516 R44</strain>
    </source>
</reference>
<sequence>MTKDFSTMQPLEEVGDIRGNRRTPGKFVGKEAVITSQCLNGWYLLKIMDSGQNVRLQYRSLRKFLPTPETEERCQSQTVQNSS</sequence>
<evidence type="ECO:0000313" key="3">
    <source>
        <dbReference type="EnsemblPlants" id="PGSC0003DMT400048900"/>
    </source>
</evidence>
<dbReference type="PANTHER" id="PTHR33644:SF3">
    <property type="entry name" value="RING_U-BOX SUPERFAMILY PROTEIN"/>
    <property type="match status" value="1"/>
</dbReference>
<feature type="domain" description="PUB 62/63 C-terminal" evidence="2">
    <location>
        <begin position="17"/>
        <end position="63"/>
    </location>
</feature>
<protein>
    <recommendedName>
        <fullName evidence="2">PUB 62/63 C-terminal domain-containing protein</fullName>
    </recommendedName>
</protein>
<dbReference type="PANTHER" id="PTHR33644">
    <property type="entry name" value="U-BOX DOMAIN-CONTAINING PROTEIN 62-RELATED"/>
    <property type="match status" value="1"/>
</dbReference>
<accession>M1BN06</accession>
<keyword evidence="4" id="KW-1185">Reference proteome</keyword>
<dbReference type="Proteomes" id="UP000011115">
    <property type="component" value="Unassembled WGS sequence"/>
</dbReference>
<dbReference type="HOGENOM" id="CLU_2547005_0_0_1"/>
<evidence type="ECO:0000313" key="4">
    <source>
        <dbReference type="Proteomes" id="UP000011115"/>
    </source>
</evidence>
<feature type="region of interest" description="Disordered" evidence="1">
    <location>
        <begin position="1"/>
        <end position="22"/>
    </location>
</feature>
<name>M1BN06_SOLTU</name>
<dbReference type="InParanoid" id="M1BN06"/>
<evidence type="ECO:0000256" key="1">
    <source>
        <dbReference type="SAM" id="MobiDB-lite"/>
    </source>
</evidence>
<dbReference type="AlphaFoldDB" id="M1BN06"/>
<reference evidence="4" key="1">
    <citation type="journal article" date="2011" name="Nature">
        <title>Genome sequence and analysis of the tuber crop potato.</title>
        <authorList>
            <consortium name="The Potato Genome Sequencing Consortium"/>
        </authorList>
    </citation>
    <scope>NUCLEOTIDE SEQUENCE [LARGE SCALE GENOMIC DNA]</scope>
    <source>
        <strain evidence="4">cv. DM1-3 516 R44</strain>
    </source>
</reference>
<dbReference type="PaxDb" id="4113-PGSC0003DMT400048900"/>
<dbReference type="Gramene" id="PGSC0003DMT400048900">
    <property type="protein sequence ID" value="PGSC0003DMT400048900"/>
    <property type="gene ID" value="PGSC0003DMG400019001"/>
</dbReference>